<gene>
    <name evidence="3" type="ORF">AA984_05745</name>
    <name evidence="2" type="ORF">BFO01nite_01590</name>
</gene>
<organism evidence="3 4">
    <name type="scientific">Brevibacillus formosus</name>
    <dbReference type="NCBI Taxonomy" id="54913"/>
    <lineage>
        <taxon>Bacteria</taxon>
        <taxon>Bacillati</taxon>
        <taxon>Bacillota</taxon>
        <taxon>Bacilli</taxon>
        <taxon>Bacillales</taxon>
        <taxon>Paenibacillaceae</taxon>
        <taxon>Brevibacillus</taxon>
    </lineage>
</organism>
<dbReference type="InterPro" id="IPR025942">
    <property type="entry name" value="SpoVIF"/>
</dbReference>
<name>A0A837KPR7_9BACL</name>
<dbReference type="Pfam" id="PF14069">
    <property type="entry name" value="SpoVIF"/>
    <property type="match status" value="1"/>
</dbReference>
<dbReference type="Proteomes" id="UP000035218">
    <property type="component" value="Unassembled WGS sequence"/>
</dbReference>
<evidence type="ECO:0000313" key="3">
    <source>
        <dbReference type="EMBL" id="KLH99637.1"/>
    </source>
</evidence>
<keyword evidence="5" id="KW-1185">Reference proteome</keyword>
<feature type="region of interest" description="Disordered" evidence="1">
    <location>
        <begin position="1"/>
        <end position="23"/>
    </location>
</feature>
<accession>A0A837KPR7</accession>
<evidence type="ECO:0000313" key="5">
    <source>
        <dbReference type="Proteomes" id="UP000319498"/>
    </source>
</evidence>
<comment type="caution">
    <text evidence="3">The sequence shown here is derived from an EMBL/GenBank/DDBJ whole genome shotgun (WGS) entry which is preliminary data.</text>
</comment>
<dbReference type="Proteomes" id="UP000319498">
    <property type="component" value="Unassembled WGS sequence"/>
</dbReference>
<sequence length="94" mass="10375">MAKAKAKAKGKAKAKVKLKAKGSPRDLLKSINKKSKKKWTMGDVRSLAKDFSMKDLKDDKKLSALIKKVSKAVGVKLSDQQISSVKRQVHDRLG</sequence>
<proteinExistence type="predicted"/>
<protein>
    <submittedName>
        <fullName evidence="3">Uncharacterized protein</fullName>
    </submittedName>
</protein>
<reference evidence="3 4" key="1">
    <citation type="submission" date="2015-05" db="EMBL/GenBank/DDBJ databases">
        <title>Genome sequencing project for genomic taxonomy and phylogenomics of Bacillus-like bacteria.</title>
        <authorList>
            <person name="Liu B."/>
            <person name="Wang J."/>
            <person name="Zhu Y."/>
            <person name="Liu G."/>
            <person name="Chen Q."/>
            <person name="Chen Z."/>
            <person name="Lan J."/>
            <person name="Che J."/>
            <person name="Ge C."/>
            <person name="Shi H."/>
            <person name="Pan Z."/>
            <person name="Liu X."/>
        </authorList>
    </citation>
    <scope>NUCLEOTIDE SEQUENCE [LARGE SCALE GENOMIC DNA]</scope>
    <source>
        <strain evidence="3 4">DSM 9885</strain>
    </source>
</reference>
<evidence type="ECO:0000313" key="4">
    <source>
        <dbReference type="Proteomes" id="UP000035218"/>
    </source>
</evidence>
<dbReference type="EMBL" id="LDCN01000002">
    <property type="protein sequence ID" value="KLH99637.1"/>
    <property type="molecule type" value="Genomic_DNA"/>
</dbReference>
<feature type="compositionally biased region" description="Basic residues" evidence="1">
    <location>
        <begin position="1"/>
        <end position="22"/>
    </location>
</feature>
<reference evidence="2 5" key="2">
    <citation type="submission" date="2019-06" db="EMBL/GenBank/DDBJ databases">
        <title>Whole genome shotgun sequence of Brevibacillus formosus NBRC 15716.</title>
        <authorList>
            <person name="Hosoyama A."/>
            <person name="Uohara A."/>
            <person name="Ohji S."/>
            <person name="Ichikawa N."/>
        </authorList>
    </citation>
    <scope>NUCLEOTIDE SEQUENCE [LARGE SCALE GENOMIC DNA]</scope>
    <source>
        <strain evidence="2 5">NBRC 15716</strain>
    </source>
</reference>
<evidence type="ECO:0000256" key="1">
    <source>
        <dbReference type="SAM" id="MobiDB-lite"/>
    </source>
</evidence>
<dbReference type="AlphaFoldDB" id="A0A837KPR7"/>
<dbReference type="GeneID" id="87584576"/>
<dbReference type="EMBL" id="BJOL01000001">
    <property type="protein sequence ID" value="GED56027.1"/>
    <property type="molecule type" value="Genomic_DNA"/>
</dbReference>
<dbReference type="RefSeq" id="WP_047068767.1">
    <property type="nucleotide sequence ID" value="NZ_BJOL01000001.1"/>
</dbReference>
<evidence type="ECO:0000313" key="2">
    <source>
        <dbReference type="EMBL" id="GED56027.1"/>
    </source>
</evidence>